<protein>
    <submittedName>
        <fullName evidence="1">Uncharacterized protein</fullName>
    </submittedName>
</protein>
<sequence>MDQCPKSISTANFITQEIKFLGYGIDSTKSCAFSKSELLVLITRHKRVVIPRFRLTHYAEWNSMIDSGLGGINNMNRDTESTAFRSKEIDNEAYFLEEAKRKRKSKNK</sequence>
<evidence type="ECO:0000313" key="1">
    <source>
        <dbReference type="EMBL" id="OTP09977.1"/>
    </source>
</evidence>
<proteinExistence type="predicted"/>
<reference evidence="1 2" key="1">
    <citation type="submission" date="2017-05" db="EMBL/GenBank/DDBJ databases">
        <title>The Genome Sequence of Enterococcus sp. 10A9_DIV0425.</title>
        <authorList>
            <consortium name="The Broad Institute Genomics Platform"/>
            <consortium name="The Broad Institute Genomic Center for Infectious Diseases"/>
            <person name="Earl A."/>
            <person name="Manson A."/>
            <person name="Schwartman J."/>
            <person name="Gilmore M."/>
            <person name="Abouelleil A."/>
            <person name="Cao P."/>
            <person name="Chapman S."/>
            <person name="Cusick C."/>
            <person name="Shea T."/>
            <person name="Young S."/>
            <person name="Neafsey D."/>
            <person name="Nusbaum C."/>
            <person name="Birren B."/>
        </authorList>
    </citation>
    <scope>NUCLEOTIDE SEQUENCE [LARGE SCALE GENOMIC DNA]</scope>
    <source>
        <strain evidence="1 2">10A9_DIV0425</strain>
    </source>
</reference>
<gene>
    <name evidence="1" type="ORF">A5844_001673</name>
</gene>
<name>A0A242JXC9_9ENTE</name>
<accession>A0A242JXC9</accession>
<dbReference type="Proteomes" id="UP000194933">
    <property type="component" value="Unassembled WGS sequence"/>
</dbReference>
<dbReference type="EMBL" id="NGMO01000003">
    <property type="protein sequence ID" value="OTP09977.1"/>
    <property type="molecule type" value="Genomic_DNA"/>
</dbReference>
<comment type="caution">
    <text evidence="1">The sequence shown here is derived from an EMBL/GenBank/DDBJ whole genome shotgun (WGS) entry which is preliminary data.</text>
</comment>
<evidence type="ECO:0000313" key="2">
    <source>
        <dbReference type="Proteomes" id="UP000194933"/>
    </source>
</evidence>
<organism evidence="1 2">
    <name type="scientific">Candidatus Enterococcus wittei</name>
    <dbReference type="NCBI Taxonomy" id="1987383"/>
    <lineage>
        <taxon>Bacteria</taxon>
        <taxon>Bacillati</taxon>
        <taxon>Bacillota</taxon>
        <taxon>Bacilli</taxon>
        <taxon>Lactobacillales</taxon>
        <taxon>Enterococcaceae</taxon>
        <taxon>Enterococcus</taxon>
    </lineage>
</organism>
<dbReference type="AlphaFoldDB" id="A0A242JXC9"/>
<keyword evidence="2" id="KW-1185">Reference proteome</keyword>